<dbReference type="Gene3D" id="3.40.630.40">
    <property type="entry name" value="Zn-dependent exopeptidases"/>
    <property type="match status" value="1"/>
</dbReference>
<evidence type="ECO:0000313" key="2">
    <source>
        <dbReference type="Proteomes" id="UP000295361"/>
    </source>
</evidence>
<dbReference type="Proteomes" id="UP000295361">
    <property type="component" value="Unassembled WGS sequence"/>
</dbReference>
<sequence>MNNSAVYSLLGPAEPAVPVVLDSPHSGHHFPADFGAQVGEYDLRESEDTYVDELYLPATTQGVALLTANFPRTFIDVNRHEGDIDLALLDGTWPHELRPSGKAEIGKALIWRTLSDGRDIYAARLRPEQVLQRIAQYHRPYHEALQRLLNASMARHGQVFHINCHSMASSAGVMGVGQVGEPRADFVLGDRDGSSCGAAFTELVYSQLRAKGYDVAINKPYKGVELVRAYSNPAQRRHSLQIEVNKRLYMDETTRAKTAGFAQVQKDLMEMIQVLIAFTGQGRQPRLKELQHG</sequence>
<reference evidence="1 2" key="1">
    <citation type="submission" date="2019-03" db="EMBL/GenBank/DDBJ databases">
        <title>Genomic Encyclopedia of Type Strains, Phase IV (KMG-IV): sequencing the most valuable type-strain genomes for metagenomic binning, comparative biology and taxonomic classification.</title>
        <authorList>
            <person name="Goeker M."/>
        </authorList>
    </citation>
    <scope>NUCLEOTIDE SEQUENCE [LARGE SCALE GENOMIC DNA]</scope>
    <source>
        <strain evidence="1 2">DSM 16998</strain>
    </source>
</reference>
<dbReference type="GO" id="GO:0016787">
    <property type="term" value="F:hydrolase activity"/>
    <property type="evidence" value="ECO:0007669"/>
    <property type="project" value="UniProtKB-KW"/>
</dbReference>
<keyword evidence="1" id="KW-0378">Hydrolase</keyword>
<name>A0A4R6QQB6_9BURK</name>
<dbReference type="Pfam" id="PF05013">
    <property type="entry name" value="FGase"/>
    <property type="match status" value="1"/>
</dbReference>
<keyword evidence="2" id="KW-1185">Reference proteome</keyword>
<gene>
    <name evidence="1" type="ORF">DES47_102659</name>
</gene>
<accession>A0A4R6QQB6</accession>
<dbReference type="SUPFAM" id="SSF53187">
    <property type="entry name" value="Zn-dependent exopeptidases"/>
    <property type="match status" value="1"/>
</dbReference>
<dbReference type="OrthoDB" id="8716700at2"/>
<proteinExistence type="predicted"/>
<protein>
    <submittedName>
        <fullName evidence="1">N-formylglutamate amidohydrolase</fullName>
    </submittedName>
</protein>
<dbReference type="AlphaFoldDB" id="A0A4R6QQB6"/>
<evidence type="ECO:0000313" key="1">
    <source>
        <dbReference type="EMBL" id="TDP72913.1"/>
    </source>
</evidence>
<dbReference type="InterPro" id="IPR007709">
    <property type="entry name" value="N-FG_amidohydro"/>
</dbReference>
<dbReference type="EMBL" id="SNXS01000002">
    <property type="protein sequence ID" value="TDP72913.1"/>
    <property type="molecule type" value="Genomic_DNA"/>
</dbReference>
<dbReference type="RefSeq" id="WP_133700337.1">
    <property type="nucleotide sequence ID" value="NZ_SNXS01000002.1"/>
</dbReference>
<dbReference type="InParanoid" id="A0A4R6QQB6"/>
<comment type="caution">
    <text evidence="1">The sequence shown here is derived from an EMBL/GenBank/DDBJ whole genome shotgun (WGS) entry which is preliminary data.</text>
</comment>
<organism evidence="1 2">
    <name type="scientific">Roseateles toxinivorans</name>
    <dbReference type="NCBI Taxonomy" id="270368"/>
    <lineage>
        <taxon>Bacteria</taxon>
        <taxon>Pseudomonadati</taxon>
        <taxon>Pseudomonadota</taxon>
        <taxon>Betaproteobacteria</taxon>
        <taxon>Burkholderiales</taxon>
        <taxon>Sphaerotilaceae</taxon>
        <taxon>Roseateles</taxon>
    </lineage>
</organism>